<dbReference type="Pfam" id="PF11698">
    <property type="entry name" value="V-ATPase_H_C"/>
    <property type="match status" value="1"/>
</dbReference>
<dbReference type="SUPFAM" id="SSF48371">
    <property type="entry name" value="ARM repeat"/>
    <property type="match status" value="1"/>
</dbReference>
<evidence type="ECO:0000256" key="4">
    <source>
        <dbReference type="ARBA" id="ARBA00023065"/>
    </source>
</evidence>
<comment type="subunit">
    <text evidence="5">V-ATPase is a heteromultimeric enzyme made up of two complexes: the ATP-hydrolytic V1 complex and the proton translocation V0 complex.</text>
</comment>
<keyword evidence="3 5" id="KW-0375">Hydrogen ion transport</keyword>
<dbReference type="InterPro" id="IPR004908">
    <property type="entry name" value="ATPase_V1-cplx_hsu"/>
</dbReference>
<proteinExistence type="inferred from homology"/>
<evidence type="ECO:0000256" key="2">
    <source>
        <dbReference type="ARBA" id="ARBA00022448"/>
    </source>
</evidence>
<evidence type="ECO:0000256" key="5">
    <source>
        <dbReference type="PIRNR" id="PIRNR032184"/>
    </source>
</evidence>
<dbReference type="InterPro" id="IPR011987">
    <property type="entry name" value="ATPase_V1-cplx_hsu_C"/>
</dbReference>
<gene>
    <name evidence="7" type="primary">VMA13_1</name>
    <name evidence="7" type="ORF">K7432_003097</name>
</gene>
<keyword evidence="4 5" id="KW-0406">Ion transport</keyword>
<dbReference type="Proteomes" id="UP001479436">
    <property type="component" value="Unassembled WGS sequence"/>
</dbReference>
<dbReference type="Gene3D" id="1.25.40.150">
    <property type="entry name" value="V-type ATPase, subunit H, C-terminal domain"/>
    <property type="match status" value="1"/>
</dbReference>
<evidence type="ECO:0000313" key="7">
    <source>
        <dbReference type="EMBL" id="KAK9721868.1"/>
    </source>
</evidence>
<dbReference type="InterPro" id="IPR016024">
    <property type="entry name" value="ARM-type_fold"/>
</dbReference>
<dbReference type="PIRSF" id="PIRSF032184">
    <property type="entry name" value="ATPase_V1_H"/>
    <property type="match status" value="1"/>
</dbReference>
<evidence type="ECO:0000313" key="8">
    <source>
        <dbReference type="Proteomes" id="UP001479436"/>
    </source>
</evidence>
<comment type="function">
    <text evidence="5">Subunit of the V1 complex of vacuolar(H+)-ATPase (V-ATPase), a multisubunit enzyme composed of a peripheral complex (V1) that hydrolyzes ATP and a membrane integral complex (V0) that translocates protons. V-ATPase is responsible for acidifying and maintaining the pH of intracellular compartments.</text>
</comment>
<dbReference type="InterPro" id="IPR011989">
    <property type="entry name" value="ARM-like"/>
</dbReference>
<dbReference type="Gene3D" id="1.25.10.10">
    <property type="entry name" value="Leucine-rich Repeat Variant"/>
    <property type="match status" value="1"/>
</dbReference>
<protein>
    <recommendedName>
        <fullName evidence="5">V-type proton ATPase subunit H</fullName>
    </recommendedName>
</protein>
<evidence type="ECO:0000256" key="3">
    <source>
        <dbReference type="ARBA" id="ARBA00022781"/>
    </source>
</evidence>
<evidence type="ECO:0000259" key="6">
    <source>
        <dbReference type="Pfam" id="PF11698"/>
    </source>
</evidence>
<dbReference type="PANTHER" id="PTHR10698:SF0">
    <property type="entry name" value="V-TYPE PROTON ATPASE SUBUNIT H"/>
    <property type="match status" value="1"/>
</dbReference>
<sequence length="440" mass="50240">MADVFPTSIVANPYLEELTNSIRGKAIPWEGYHKASLITEDELRMLKLYESRTQQGSSQFLSQDGYLFAKLFITLLDKLVRVDTLQYLLVVVDDIIEENREHANLFHQTSTESPKFPYAPFVKCLSKDDEFLTLKASKVLSSLICTDKSRHEGVDLSEFINWIVTQLKSQNTSTVDIAVQNLESLLTVSECRQAFYQTNGVSILISLLKGSNGNPQAQYQLIFCFWLLSFEKNIAAEINSKYDIIPIFMDVAKTTVKEKVIRAVISTYRNLIEKAPEQNMAAMLVHKLLNFVDNLTTRKWSDADVPDDLQYIKAELEENFQSLTTFDEYVSELESGKLSWTPPHQSEQFWQQNFARLNENDFALLRVLARLLSTSSDPVVLSVGTHDIGQYVKHYPNGKKVVQEIGVKQRIMELMAHENSDVRYQALLAVQKLMVNAWDA</sequence>
<dbReference type="Pfam" id="PF03224">
    <property type="entry name" value="V-ATPase_H_N"/>
    <property type="match status" value="1"/>
</dbReference>
<dbReference type="EMBL" id="JASJQH010006966">
    <property type="protein sequence ID" value="KAK9721868.1"/>
    <property type="molecule type" value="Genomic_DNA"/>
</dbReference>
<organism evidence="7 8">
    <name type="scientific">Basidiobolus ranarum</name>
    <dbReference type="NCBI Taxonomy" id="34480"/>
    <lineage>
        <taxon>Eukaryota</taxon>
        <taxon>Fungi</taxon>
        <taxon>Fungi incertae sedis</taxon>
        <taxon>Zoopagomycota</taxon>
        <taxon>Entomophthoromycotina</taxon>
        <taxon>Basidiobolomycetes</taxon>
        <taxon>Basidiobolales</taxon>
        <taxon>Basidiobolaceae</taxon>
        <taxon>Basidiobolus</taxon>
    </lineage>
</organism>
<feature type="domain" description="ATPase V1 complex subunit H C-terminal" evidence="6">
    <location>
        <begin position="323"/>
        <end position="438"/>
    </location>
</feature>
<reference evidence="7 8" key="1">
    <citation type="submission" date="2023-04" db="EMBL/GenBank/DDBJ databases">
        <title>Genome of Basidiobolus ranarum AG-B5.</title>
        <authorList>
            <person name="Stajich J.E."/>
            <person name="Carter-House D."/>
            <person name="Gryganskyi A."/>
        </authorList>
    </citation>
    <scope>NUCLEOTIDE SEQUENCE [LARGE SCALE GENOMIC DNA]</scope>
    <source>
        <strain evidence="7 8">AG-B5</strain>
    </source>
</reference>
<comment type="similarity">
    <text evidence="1 5">Belongs to the V-ATPase H subunit family.</text>
</comment>
<name>A0ABR2W6R9_9FUNG</name>
<evidence type="ECO:0000256" key="1">
    <source>
        <dbReference type="ARBA" id="ARBA00008613"/>
    </source>
</evidence>
<dbReference type="PANTHER" id="PTHR10698">
    <property type="entry name" value="V-TYPE PROTON ATPASE SUBUNIT H"/>
    <property type="match status" value="1"/>
</dbReference>
<keyword evidence="2 5" id="KW-0813">Transport</keyword>
<keyword evidence="8" id="KW-1185">Reference proteome</keyword>
<dbReference type="InterPro" id="IPR038497">
    <property type="entry name" value="ATPase_V1-cplx_hsu_C_sf"/>
</dbReference>
<comment type="caution">
    <text evidence="7">The sequence shown here is derived from an EMBL/GenBank/DDBJ whole genome shotgun (WGS) entry which is preliminary data.</text>
</comment>
<accession>A0ABR2W6R9</accession>